<evidence type="ECO:0000313" key="3">
    <source>
        <dbReference type="Proteomes" id="UP001175000"/>
    </source>
</evidence>
<protein>
    <submittedName>
        <fullName evidence="2">Uncharacterized protein</fullName>
    </submittedName>
</protein>
<keyword evidence="3" id="KW-1185">Reference proteome</keyword>
<gene>
    <name evidence="2" type="ORF">B0T14DRAFT_495597</name>
</gene>
<dbReference type="AlphaFoldDB" id="A0AA39WZ39"/>
<comment type="caution">
    <text evidence="2">The sequence shown here is derived from an EMBL/GenBank/DDBJ whole genome shotgun (WGS) entry which is preliminary data.</text>
</comment>
<proteinExistence type="predicted"/>
<organism evidence="2 3">
    <name type="scientific">Immersiella caudata</name>
    <dbReference type="NCBI Taxonomy" id="314043"/>
    <lineage>
        <taxon>Eukaryota</taxon>
        <taxon>Fungi</taxon>
        <taxon>Dikarya</taxon>
        <taxon>Ascomycota</taxon>
        <taxon>Pezizomycotina</taxon>
        <taxon>Sordariomycetes</taxon>
        <taxon>Sordariomycetidae</taxon>
        <taxon>Sordariales</taxon>
        <taxon>Lasiosphaeriaceae</taxon>
        <taxon>Immersiella</taxon>
    </lineage>
</organism>
<dbReference type="PANTHER" id="PTHR33112:SF16">
    <property type="entry name" value="HETEROKARYON INCOMPATIBILITY DOMAIN-CONTAINING PROTEIN"/>
    <property type="match status" value="1"/>
</dbReference>
<evidence type="ECO:0000313" key="2">
    <source>
        <dbReference type="EMBL" id="KAK0624299.1"/>
    </source>
</evidence>
<feature type="compositionally biased region" description="Polar residues" evidence="1">
    <location>
        <begin position="136"/>
        <end position="155"/>
    </location>
</feature>
<dbReference type="EMBL" id="JAULSU010000003">
    <property type="protein sequence ID" value="KAK0624299.1"/>
    <property type="molecule type" value="Genomic_DNA"/>
</dbReference>
<accession>A0AA39WZ39</accession>
<evidence type="ECO:0000256" key="1">
    <source>
        <dbReference type="SAM" id="MobiDB-lite"/>
    </source>
</evidence>
<dbReference type="PANTHER" id="PTHR33112">
    <property type="entry name" value="DOMAIN PROTEIN, PUTATIVE-RELATED"/>
    <property type="match status" value="1"/>
</dbReference>
<name>A0AA39WZ39_9PEZI</name>
<dbReference type="Proteomes" id="UP001175000">
    <property type="component" value="Unassembled WGS sequence"/>
</dbReference>
<sequence>MPEPWLLKRIGPAANDFVRRLTEAYSDRCLTSQGDALHAFAGLAAMVKTDTGIDISYGLTWTSLTLAMMWDRKERAVRRSGFPSWSWCGWVGSVRYSAEPSGLFSAWTTRHAWIDWYLYDGEGYFVHVPQKHLGTSAPQPGTSKQLAATATTTAPSVGDDDNPQTLLSTFAKRLDPKRVTPGIRRIISQRKKERTTKEGPFPTAPRYWGLLEAHRAEHPNNTPADISIQTLGVGPEVVLEHYTLYFETLTTTLYISSSEPSDGTENRYFHLFDRQSRRVGIVDLNIDSDIIFNANSINPILTGNAMKPVHVAILSGPSENVTPTTKRLQLEMSTVRLIVRESDAPKPELYQVMILQERKPLKGELQGETRLYERIGIGEVVAVMLERMEDSKWEGILLQ</sequence>
<feature type="region of interest" description="Disordered" evidence="1">
    <location>
        <begin position="136"/>
        <end position="162"/>
    </location>
</feature>
<reference evidence="2" key="1">
    <citation type="submission" date="2023-06" db="EMBL/GenBank/DDBJ databases">
        <title>Genome-scale phylogeny and comparative genomics of the fungal order Sordariales.</title>
        <authorList>
            <consortium name="Lawrence Berkeley National Laboratory"/>
            <person name="Hensen N."/>
            <person name="Bonometti L."/>
            <person name="Westerberg I."/>
            <person name="Brannstrom I.O."/>
            <person name="Guillou S."/>
            <person name="Cros-Aarteil S."/>
            <person name="Calhoun S."/>
            <person name="Haridas S."/>
            <person name="Kuo A."/>
            <person name="Mondo S."/>
            <person name="Pangilinan J."/>
            <person name="Riley R."/>
            <person name="Labutti K."/>
            <person name="Andreopoulos B."/>
            <person name="Lipzen A."/>
            <person name="Chen C."/>
            <person name="Yanf M."/>
            <person name="Daum C."/>
            <person name="Ng V."/>
            <person name="Clum A."/>
            <person name="Steindorff A."/>
            <person name="Ohm R."/>
            <person name="Martin F."/>
            <person name="Silar P."/>
            <person name="Natvig D."/>
            <person name="Lalanne C."/>
            <person name="Gautier V."/>
            <person name="Ament-Velasquez S.L."/>
            <person name="Kruys A."/>
            <person name="Hutchinson M.I."/>
            <person name="Powell A.J."/>
            <person name="Barry K."/>
            <person name="Miller A.N."/>
            <person name="Grigoriev I.V."/>
            <person name="Debuchy R."/>
            <person name="Gladieux P."/>
            <person name="Thoren M.H."/>
            <person name="Johannesson H."/>
        </authorList>
    </citation>
    <scope>NUCLEOTIDE SEQUENCE</scope>
    <source>
        <strain evidence="2">CBS 606.72</strain>
    </source>
</reference>